<feature type="transmembrane region" description="Helical" evidence="1">
    <location>
        <begin position="233"/>
        <end position="254"/>
    </location>
</feature>
<evidence type="ECO:0000313" key="2">
    <source>
        <dbReference type="EMBL" id="AXH95615.1"/>
    </source>
</evidence>
<dbReference type="EMBL" id="CP031229">
    <property type="protein sequence ID" value="AXH95615.1"/>
    <property type="molecule type" value="Genomic_DNA"/>
</dbReference>
<dbReference type="RefSeq" id="WP_114927380.1">
    <property type="nucleotide sequence ID" value="NZ_CP031229.1"/>
</dbReference>
<dbReference type="Proteomes" id="UP000253790">
    <property type="component" value="Chromosome"/>
</dbReference>
<gene>
    <name evidence="2" type="ORF">DV701_05330</name>
</gene>
<organism evidence="2 3">
    <name type="scientific">Ornithinimicrobium avium</name>
    <dbReference type="NCBI Taxonomy" id="2283195"/>
    <lineage>
        <taxon>Bacteria</taxon>
        <taxon>Bacillati</taxon>
        <taxon>Actinomycetota</taxon>
        <taxon>Actinomycetes</taxon>
        <taxon>Micrococcales</taxon>
        <taxon>Ornithinimicrobiaceae</taxon>
        <taxon>Ornithinimicrobium</taxon>
    </lineage>
</organism>
<dbReference type="AlphaFoldDB" id="A0A345NKQ7"/>
<feature type="transmembrane region" description="Helical" evidence="1">
    <location>
        <begin position="112"/>
        <end position="135"/>
    </location>
</feature>
<sequence length="324" mass="35556">MTRLLRVELGRLVARKVVWVTLLAAVAIVLVTLFGVFTQARQIDHARSGADASYQQMVEDNERMIEECKLEEAQERRRSGDPSVDFSCEQMRPPSIEDMYGQMPALTDQYRMLLTGLVYPFAFLALAMGSTAVAAEFSHRTMGTLLTFEPRRTRVFVAKVVAPALAAVPMTVVGMVLVLLGVPAVFRWFHLDDGVPADDWRFLLWMALRVVVVAALAGAFGAAAAFLVKHSGVVIGVLVGYLVLAEGFIGNMFFSVQRFLLGRNIDAFVNDGAQWESWDNCTGFSECVPVKHSITGTHGAVELAVLLAAVALLAWARFRTADVD</sequence>
<name>A0A345NKQ7_9MICO</name>
<keyword evidence="1" id="KW-0812">Transmembrane</keyword>
<evidence type="ECO:0000256" key="1">
    <source>
        <dbReference type="SAM" id="Phobius"/>
    </source>
</evidence>
<protein>
    <recommendedName>
        <fullName evidence="4">ABC transporter permease</fullName>
    </recommendedName>
</protein>
<reference evidence="2 3" key="1">
    <citation type="submission" date="2018-07" db="EMBL/GenBank/DDBJ databases">
        <title>Complete genome sequencing of Ornithinimicrobium sp. AMA3305.</title>
        <authorList>
            <person name="Bae J.-W."/>
        </authorList>
    </citation>
    <scope>NUCLEOTIDE SEQUENCE [LARGE SCALE GENOMIC DNA]</scope>
    <source>
        <strain evidence="2 3">AMA3305</strain>
    </source>
</reference>
<evidence type="ECO:0000313" key="3">
    <source>
        <dbReference type="Proteomes" id="UP000253790"/>
    </source>
</evidence>
<accession>A0A345NKQ7</accession>
<proteinExistence type="predicted"/>
<feature type="transmembrane region" description="Helical" evidence="1">
    <location>
        <begin position="12"/>
        <end position="37"/>
    </location>
</feature>
<dbReference type="Pfam" id="PF12679">
    <property type="entry name" value="ABC2_membrane_2"/>
    <property type="match status" value="1"/>
</dbReference>
<evidence type="ECO:0008006" key="4">
    <source>
        <dbReference type="Google" id="ProtNLM"/>
    </source>
</evidence>
<dbReference type="GO" id="GO:0140359">
    <property type="term" value="F:ABC-type transporter activity"/>
    <property type="evidence" value="ECO:0007669"/>
    <property type="project" value="InterPro"/>
</dbReference>
<dbReference type="OrthoDB" id="3819831at2"/>
<keyword evidence="1" id="KW-1133">Transmembrane helix</keyword>
<dbReference type="GO" id="GO:0005886">
    <property type="term" value="C:plasma membrane"/>
    <property type="evidence" value="ECO:0007669"/>
    <property type="project" value="UniProtKB-SubCell"/>
</dbReference>
<feature type="transmembrane region" description="Helical" evidence="1">
    <location>
        <begin position="156"/>
        <end position="182"/>
    </location>
</feature>
<keyword evidence="3" id="KW-1185">Reference proteome</keyword>
<keyword evidence="1" id="KW-0472">Membrane</keyword>
<feature type="transmembrane region" description="Helical" evidence="1">
    <location>
        <begin position="299"/>
        <end position="318"/>
    </location>
</feature>
<dbReference type="KEGG" id="orn:DV701_05330"/>
<feature type="transmembrane region" description="Helical" evidence="1">
    <location>
        <begin position="202"/>
        <end position="226"/>
    </location>
</feature>